<keyword evidence="3" id="KW-1185">Reference proteome</keyword>
<accession>A0A2T4C7L7</accession>
<proteinExistence type="predicted"/>
<feature type="compositionally biased region" description="Polar residues" evidence="1">
    <location>
        <begin position="1"/>
        <end position="19"/>
    </location>
</feature>
<evidence type="ECO:0000256" key="1">
    <source>
        <dbReference type="SAM" id="MobiDB-lite"/>
    </source>
</evidence>
<feature type="compositionally biased region" description="Basic residues" evidence="1">
    <location>
        <begin position="55"/>
        <end position="70"/>
    </location>
</feature>
<feature type="region of interest" description="Disordered" evidence="1">
    <location>
        <begin position="1"/>
        <end position="84"/>
    </location>
</feature>
<evidence type="ECO:0000313" key="2">
    <source>
        <dbReference type="EMBL" id="PTB77533.1"/>
    </source>
</evidence>
<sequence>MCTNHNIASQSNMNKTPTTRYRRGLMKPGNPLGRLGQRERIQTRLKPGTTQQPQIRRHRAGKSTKRSPATRRREPQTPKPCPTFHCPRFPLLKLPLSPPHKLQPVPRCMMSRDKRKIEKKKNKIENNVAARFPARKPGVSAGQMKGTRGWPELSRGLFRSSQPASRSSPIPVEAKGGKCKVRKRVAQTR</sequence>
<organism evidence="2 3">
    <name type="scientific">Trichoderma longibrachiatum ATCC 18648</name>
    <dbReference type="NCBI Taxonomy" id="983965"/>
    <lineage>
        <taxon>Eukaryota</taxon>
        <taxon>Fungi</taxon>
        <taxon>Dikarya</taxon>
        <taxon>Ascomycota</taxon>
        <taxon>Pezizomycotina</taxon>
        <taxon>Sordariomycetes</taxon>
        <taxon>Hypocreomycetidae</taxon>
        <taxon>Hypocreales</taxon>
        <taxon>Hypocreaceae</taxon>
        <taxon>Trichoderma</taxon>
    </lineage>
</organism>
<protein>
    <submittedName>
        <fullName evidence="2">Uncharacterized protein</fullName>
    </submittedName>
</protein>
<feature type="region of interest" description="Disordered" evidence="1">
    <location>
        <begin position="131"/>
        <end position="189"/>
    </location>
</feature>
<dbReference type="EMBL" id="KZ679130">
    <property type="protein sequence ID" value="PTB77533.1"/>
    <property type="molecule type" value="Genomic_DNA"/>
</dbReference>
<feature type="compositionally biased region" description="Basic residues" evidence="1">
    <location>
        <begin position="177"/>
        <end position="189"/>
    </location>
</feature>
<dbReference type="Proteomes" id="UP000240760">
    <property type="component" value="Unassembled WGS sequence"/>
</dbReference>
<name>A0A2T4C7L7_TRILO</name>
<reference evidence="2 3" key="1">
    <citation type="submission" date="2016-07" db="EMBL/GenBank/DDBJ databases">
        <title>Multiple horizontal gene transfer events from other fungi enriched the ability of initially mycotrophic Trichoderma (Ascomycota) to feed on dead plant biomass.</title>
        <authorList>
            <consortium name="DOE Joint Genome Institute"/>
            <person name="Aerts A."/>
            <person name="Atanasova L."/>
            <person name="Chenthamara K."/>
            <person name="Zhang J."/>
            <person name="Grujic M."/>
            <person name="Henrissat B."/>
            <person name="Kuo A."/>
            <person name="Salamov A."/>
            <person name="Lipzen A."/>
            <person name="Labutti K."/>
            <person name="Barry K."/>
            <person name="Miao Y."/>
            <person name="Rahimi M.J."/>
            <person name="Shen Q."/>
            <person name="Grigoriev I.V."/>
            <person name="Kubicek C.P."/>
            <person name="Druzhinina I.S."/>
        </authorList>
    </citation>
    <scope>NUCLEOTIDE SEQUENCE [LARGE SCALE GENOMIC DNA]</scope>
    <source>
        <strain evidence="2 3">ATCC 18648</strain>
    </source>
</reference>
<evidence type="ECO:0000313" key="3">
    <source>
        <dbReference type="Proteomes" id="UP000240760"/>
    </source>
</evidence>
<gene>
    <name evidence="2" type="ORF">M440DRAFT_1215254</name>
</gene>
<dbReference type="AlphaFoldDB" id="A0A2T4C7L7"/>
<feature type="compositionally biased region" description="Polar residues" evidence="1">
    <location>
        <begin position="159"/>
        <end position="168"/>
    </location>
</feature>